<dbReference type="AlphaFoldDB" id="A0ABD1L7L1"/>
<dbReference type="EMBL" id="JBGMDY010000010">
    <property type="protein sequence ID" value="KAL2319499.1"/>
    <property type="molecule type" value="Genomic_DNA"/>
</dbReference>
<comment type="caution">
    <text evidence="2">The sequence shown here is derived from an EMBL/GenBank/DDBJ whole genome shotgun (WGS) entry which is preliminary data.</text>
</comment>
<dbReference type="InterPro" id="IPR040003">
    <property type="entry name" value="PG18-like"/>
</dbReference>
<sequence length="232" mass="25265">MVDTPSLHITSFPLRFLACVDFLTGGFKDDRGRRREVEIVWLSEKMNTVLSPTSSPRLSKTYASLCPLFSKSTHIELPRKKGSQNSRLRCNCSIWPGGPASGDGASSNKNILDAFFLGKAVAEALNERIESTVGEFLSTVGRLQAEQQKQVQDFQAEVLQRAKTAKEKAAREAMEAQGLIAKSAIETKVADSATSITSNFATDPVTSVQSTGETETKPDNEEEPTMSSSNDE</sequence>
<organism evidence="2 3">
    <name type="scientific">Flemingia macrophylla</name>
    <dbReference type="NCBI Taxonomy" id="520843"/>
    <lineage>
        <taxon>Eukaryota</taxon>
        <taxon>Viridiplantae</taxon>
        <taxon>Streptophyta</taxon>
        <taxon>Embryophyta</taxon>
        <taxon>Tracheophyta</taxon>
        <taxon>Spermatophyta</taxon>
        <taxon>Magnoliopsida</taxon>
        <taxon>eudicotyledons</taxon>
        <taxon>Gunneridae</taxon>
        <taxon>Pentapetalae</taxon>
        <taxon>rosids</taxon>
        <taxon>fabids</taxon>
        <taxon>Fabales</taxon>
        <taxon>Fabaceae</taxon>
        <taxon>Papilionoideae</taxon>
        <taxon>50 kb inversion clade</taxon>
        <taxon>NPAAA clade</taxon>
        <taxon>indigoferoid/millettioid clade</taxon>
        <taxon>Phaseoleae</taxon>
        <taxon>Flemingia</taxon>
    </lineage>
</organism>
<feature type="compositionally biased region" description="Polar residues" evidence="1">
    <location>
        <begin position="193"/>
        <end position="213"/>
    </location>
</feature>
<dbReference type="PANTHER" id="PTHR35745">
    <property type="entry name" value="BNACNNG14650D PROTEIN"/>
    <property type="match status" value="1"/>
</dbReference>
<dbReference type="Pfam" id="PF20711">
    <property type="entry name" value="DUF6825"/>
    <property type="match status" value="1"/>
</dbReference>
<evidence type="ECO:0000313" key="2">
    <source>
        <dbReference type="EMBL" id="KAL2319499.1"/>
    </source>
</evidence>
<feature type="region of interest" description="Disordered" evidence="1">
    <location>
        <begin position="193"/>
        <end position="232"/>
    </location>
</feature>
<evidence type="ECO:0000256" key="1">
    <source>
        <dbReference type="SAM" id="MobiDB-lite"/>
    </source>
</evidence>
<dbReference type="Proteomes" id="UP001603857">
    <property type="component" value="Unassembled WGS sequence"/>
</dbReference>
<protein>
    <submittedName>
        <fullName evidence="2">Uncharacterized protein</fullName>
    </submittedName>
</protein>
<gene>
    <name evidence="2" type="ORF">Fmac_028468</name>
</gene>
<proteinExistence type="predicted"/>
<reference evidence="2 3" key="1">
    <citation type="submission" date="2024-08" db="EMBL/GenBank/DDBJ databases">
        <title>Insights into the chromosomal genome structure of Flemingia macrophylla.</title>
        <authorList>
            <person name="Ding Y."/>
            <person name="Zhao Y."/>
            <person name="Bi W."/>
            <person name="Wu M."/>
            <person name="Zhao G."/>
            <person name="Gong Y."/>
            <person name="Li W."/>
            <person name="Zhang P."/>
        </authorList>
    </citation>
    <scope>NUCLEOTIDE SEQUENCE [LARGE SCALE GENOMIC DNA]</scope>
    <source>
        <strain evidence="2">DYQJB</strain>
        <tissue evidence="2">Leaf</tissue>
    </source>
</reference>
<accession>A0ABD1L7L1</accession>
<name>A0ABD1L7L1_9FABA</name>
<keyword evidence="3" id="KW-1185">Reference proteome</keyword>
<feature type="compositionally biased region" description="Acidic residues" evidence="1">
    <location>
        <begin position="220"/>
        <end position="232"/>
    </location>
</feature>
<dbReference type="PANTHER" id="PTHR35745:SF1">
    <property type="entry name" value="OS04G0513000 PROTEIN"/>
    <property type="match status" value="1"/>
</dbReference>
<evidence type="ECO:0000313" key="3">
    <source>
        <dbReference type="Proteomes" id="UP001603857"/>
    </source>
</evidence>